<dbReference type="GO" id="GO:0042803">
    <property type="term" value="F:protein homodimerization activity"/>
    <property type="evidence" value="ECO:0007669"/>
    <property type="project" value="UniProtKB-ARBA"/>
</dbReference>
<name>A0A7J7L9V3_9MAGN</name>
<feature type="compositionally biased region" description="Polar residues" evidence="2">
    <location>
        <begin position="278"/>
        <end position="289"/>
    </location>
</feature>
<feature type="compositionally biased region" description="Basic and acidic residues" evidence="2">
    <location>
        <begin position="202"/>
        <end position="215"/>
    </location>
</feature>
<feature type="compositionally biased region" description="Low complexity" evidence="2">
    <location>
        <begin position="241"/>
        <end position="252"/>
    </location>
</feature>
<dbReference type="FunFam" id="3.30.70.80:FF:000001">
    <property type="entry name" value="Multiple organellar RNA editing factor"/>
    <property type="match status" value="1"/>
</dbReference>
<dbReference type="AlphaFoldDB" id="A0A7J7L9V3"/>
<dbReference type="GO" id="GO:0005739">
    <property type="term" value="C:mitochondrion"/>
    <property type="evidence" value="ECO:0007669"/>
    <property type="project" value="TreeGrafter"/>
</dbReference>
<gene>
    <name evidence="4" type="ORF">GIB67_026225</name>
</gene>
<feature type="compositionally biased region" description="Low complexity" evidence="2">
    <location>
        <begin position="21"/>
        <end position="36"/>
    </location>
</feature>
<dbReference type="OrthoDB" id="1706674at2759"/>
<sequence>MAMSSLRLRRALTLSSSLLKPQPTISPLSPSPILQPHVSASPPSLSSVRRNRIGDHFRIHSKWFSSSGSYNNDDDKISPDTILFEGCDYNHWLITMDFPKDPRPTSEEMVETYVQTLAKVVGSVEEAKQKMYACSTTTYNGFQAVMTEEMSEKFRGLPGVVFILPDSYIDPKNKEYGGDKYINGTIIPRPPPVQYGRTAGRFGDRNRNNDRRQREPMPMQQGNQPYDRQGSMQGDGRWGTQQNYPPQQNYGPPGQGGRRDSMPMGSWDGAPPGRENYPRQSSNQPSYQNEGYRGNLNAPGQSSFPQGGQADNMNFTPPPGPRNFTPPPDREYGQGNGTRNFTPPPGGEYGQENGTRNFTPPPGGEYGQGNGTRNFTPPPGGEYVQGNGTRNFTPPPGGEYGQGNSTRNFTPPPGGEYVQGNGTRNFTPPPGGEYGQGAGSRNFTPPSGGDFGQGAGFRNFNPPSERNYGQGAVSGYGQSYPGQGDGQRLPRVNQSDGMQEEQRNYTPMPPMSNDQV</sequence>
<evidence type="ECO:0000256" key="1">
    <source>
        <dbReference type="ARBA" id="ARBA00022946"/>
    </source>
</evidence>
<dbReference type="GO" id="GO:0016554">
    <property type="term" value="P:cytidine to uridine editing"/>
    <property type="evidence" value="ECO:0007669"/>
    <property type="project" value="InterPro"/>
</dbReference>
<protein>
    <recommendedName>
        <fullName evidence="3">MORF/ORRM1/DAG-like MORF domain-containing protein</fullName>
    </recommendedName>
</protein>
<evidence type="ECO:0000313" key="4">
    <source>
        <dbReference type="EMBL" id="KAF6139383.1"/>
    </source>
</evidence>
<evidence type="ECO:0000256" key="2">
    <source>
        <dbReference type="SAM" id="MobiDB-lite"/>
    </source>
</evidence>
<dbReference type="PANTHER" id="PTHR31346">
    <property type="entry name" value="MULTIPLE ORGANELLAR RNA EDITING FACTOR 2, CHLOROPLASTIC-RELATED-RELATED"/>
    <property type="match status" value="1"/>
</dbReference>
<organism evidence="4 5">
    <name type="scientific">Kingdonia uniflora</name>
    <dbReference type="NCBI Taxonomy" id="39325"/>
    <lineage>
        <taxon>Eukaryota</taxon>
        <taxon>Viridiplantae</taxon>
        <taxon>Streptophyta</taxon>
        <taxon>Embryophyta</taxon>
        <taxon>Tracheophyta</taxon>
        <taxon>Spermatophyta</taxon>
        <taxon>Magnoliopsida</taxon>
        <taxon>Ranunculales</taxon>
        <taxon>Circaeasteraceae</taxon>
        <taxon>Kingdonia</taxon>
    </lineage>
</organism>
<accession>A0A7J7L9V3</accession>
<proteinExistence type="predicted"/>
<feature type="region of interest" description="Disordered" evidence="2">
    <location>
        <begin position="182"/>
        <end position="516"/>
    </location>
</feature>
<comment type="caution">
    <text evidence="4">The sequence shown here is derived from an EMBL/GenBank/DDBJ whole genome shotgun (WGS) entry which is preliminary data.</text>
</comment>
<dbReference type="Gene3D" id="3.30.70.80">
    <property type="entry name" value="Peptidase S8 propeptide/proteinase inhibitor I9"/>
    <property type="match status" value="1"/>
</dbReference>
<feature type="domain" description="MORF/ORRM1/DAG-like MORF" evidence="3">
    <location>
        <begin position="89"/>
        <end position="181"/>
    </location>
</feature>
<dbReference type="InterPro" id="IPR054059">
    <property type="entry name" value="MORF/ORRM1/DAG-like_MORF"/>
</dbReference>
<dbReference type="EMBL" id="JACGCM010002493">
    <property type="protein sequence ID" value="KAF6139383.1"/>
    <property type="molecule type" value="Genomic_DNA"/>
</dbReference>
<keyword evidence="1" id="KW-0809">Transit peptide</keyword>
<reference evidence="4 5" key="1">
    <citation type="journal article" date="2020" name="IScience">
        <title>Genome Sequencing of the Endangered Kingdonia uniflora (Circaeasteraceae, Ranunculales) Reveals Potential Mechanisms of Evolutionary Specialization.</title>
        <authorList>
            <person name="Sun Y."/>
            <person name="Deng T."/>
            <person name="Zhang A."/>
            <person name="Moore M.J."/>
            <person name="Landis J.B."/>
            <person name="Lin N."/>
            <person name="Zhang H."/>
            <person name="Zhang X."/>
            <person name="Huang J."/>
            <person name="Zhang X."/>
            <person name="Sun H."/>
            <person name="Wang H."/>
        </authorList>
    </citation>
    <scope>NUCLEOTIDE SEQUENCE [LARGE SCALE GENOMIC DNA]</scope>
    <source>
        <strain evidence="4">TB1705</strain>
        <tissue evidence="4">Leaf</tissue>
    </source>
</reference>
<feature type="region of interest" description="Disordered" evidence="2">
    <location>
        <begin position="21"/>
        <end position="46"/>
    </location>
</feature>
<keyword evidence="5" id="KW-1185">Reference proteome</keyword>
<dbReference type="GO" id="GO:0080156">
    <property type="term" value="P:mitochondrial mRNA modification"/>
    <property type="evidence" value="ECO:0007669"/>
    <property type="project" value="TreeGrafter"/>
</dbReference>
<dbReference type="InterPro" id="IPR037045">
    <property type="entry name" value="S8pro/Inhibitor_I9_sf"/>
</dbReference>
<feature type="compositionally biased region" description="Polar residues" evidence="2">
    <location>
        <begin position="298"/>
        <end position="313"/>
    </location>
</feature>
<dbReference type="PANTHER" id="PTHR31346:SF5">
    <property type="entry name" value="MULTIPLE ORGANELLAR RNA EDITING FACTOR 1, MITOCHONDRIAL"/>
    <property type="match status" value="1"/>
</dbReference>
<dbReference type="Proteomes" id="UP000541444">
    <property type="component" value="Unassembled WGS sequence"/>
</dbReference>
<feature type="compositionally biased region" description="Pro residues" evidence="2">
    <location>
        <begin position="316"/>
        <end position="327"/>
    </location>
</feature>
<evidence type="ECO:0000259" key="3">
    <source>
        <dbReference type="Pfam" id="PF21864"/>
    </source>
</evidence>
<dbReference type="Pfam" id="PF21864">
    <property type="entry name" value="MORF_dom"/>
    <property type="match status" value="1"/>
</dbReference>
<evidence type="ECO:0000313" key="5">
    <source>
        <dbReference type="Proteomes" id="UP000541444"/>
    </source>
</evidence>
<dbReference type="InterPro" id="IPR039206">
    <property type="entry name" value="MORF/ORRM1/DAG-like"/>
</dbReference>
<feature type="compositionally biased region" description="Polar residues" evidence="2">
    <location>
        <begin position="220"/>
        <end position="232"/>
    </location>
</feature>